<dbReference type="EMBL" id="BSKO01000001">
    <property type="protein sequence ID" value="GLO64831.1"/>
    <property type="molecule type" value="Genomic_DNA"/>
</dbReference>
<dbReference type="Proteomes" id="UP001275436">
    <property type="component" value="Unassembled WGS sequence"/>
</dbReference>
<evidence type="ECO:0000313" key="2">
    <source>
        <dbReference type="EMBL" id="GLO64831.1"/>
    </source>
</evidence>
<dbReference type="Pfam" id="PF13349">
    <property type="entry name" value="DUF4097"/>
    <property type="match status" value="1"/>
</dbReference>
<feature type="domain" description="DUF4097" evidence="1">
    <location>
        <begin position="21"/>
        <end position="275"/>
    </location>
</feature>
<proteinExistence type="predicted"/>
<gene>
    <name evidence="2" type="ORF">MACH08_06150</name>
</gene>
<evidence type="ECO:0000259" key="1">
    <source>
        <dbReference type="Pfam" id="PF13349"/>
    </source>
</evidence>
<dbReference type="InterPro" id="IPR025164">
    <property type="entry name" value="Toastrack_DUF4097"/>
</dbReference>
<evidence type="ECO:0000313" key="3">
    <source>
        <dbReference type="Proteomes" id="UP001275436"/>
    </source>
</evidence>
<organism evidence="2 3">
    <name type="scientific">Oceanobacillus kimchii</name>
    <dbReference type="NCBI Taxonomy" id="746691"/>
    <lineage>
        <taxon>Bacteria</taxon>
        <taxon>Bacillati</taxon>
        <taxon>Bacillota</taxon>
        <taxon>Bacilli</taxon>
        <taxon>Bacillales</taxon>
        <taxon>Bacillaceae</taxon>
        <taxon>Oceanobacillus</taxon>
    </lineage>
</organism>
<comment type="caution">
    <text evidence="2">The sequence shown here is derived from an EMBL/GenBank/DDBJ whole genome shotgun (WGS) entry which is preliminary data.</text>
</comment>
<dbReference type="Gene3D" id="2.160.20.120">
    <property type="match status" value="1"/>
</dbReference>
<protein>
    <recommendedName>
        <fullName evidence="1">DUF4097 domain-containing protein</fullName>
    </recommendedName>
</protein>
<accession>A0ABQ5TF74</accession>
<sequence>MLFYKPSNQINERKKITNNRINSITIQSGWADVNVYTHKENHISLFLTSIEHGPYWIVEENKDQLRLAIEPGIKRLHFRFTPTIKLDIYVPEQNNIDWDVETGSGNVYFNEQIVQNITLRVGSGNFKGKSLTVKNASVEVGSGDVNINNFNGKNLQLVGGSGDIKLVDVTCNTIMSKIGSGSITHNHVRYKEMISEGGSGNLFLENFEGETNMKVGSGSIEVILDKQPNIKCDLQTGSGSIITGGERVSSKKIHKVFGKSECALSLTSGSGDVVLKQSYDNKK</sequence>
<name>A0ABQ5TF74_9BACI</name>
<reference evidence="2 3" key="1">
    <citation type="submission" date="2023-02" db="EMBL/GenBank/DDBJ databases">
        <title>Oceanobacillus kimchii IFOP_LL358 isolated form Alexandrium catenella lab strain.</title>
        <authorList>
            <person name="Gajardo G."/>
            <person name="Ueki S."/>
            <person name="Maruyama F."/>
        </authorList>
    </citation>
    <scope>NUCLEOTIDE SEQUENCE [LARGE SCALE GENOMIC DNA]</scope>
    <source>
        <strain evidence="2 3">IFOP_LL358</strain>
    </source>
</reference>
<keyword evidence="3" id="KW-1185">Reference proteome</keyword>
<dbReference type="RefSeq" id="WP_317957704.1">
    <property type="nucleotide sequence ID" value="NZ_BSKO01000001.1"/>
</dbReference>